<dbReference type="PANTHER" id="PTHR44394:SF1">
    <property type="entry name" value="BETA-ALANINE-ACTIVATING ENZYME"/>
    <property type="match status" value="1"/>
</dbReference>
<evidence type="ECO:0000259" key="1">
    <source>
        <dbReference type="Pfam" id="PF00501"/>
    </source>
</evidence>
<dbReference type="OrthoDB" id="408177at2759"/>
<feature type="domain" description="Pyrrolo-quinoline quinone repeat" evidence="2">
    <location>
        <begin position="631"/>
        <end position="714"/>
    </location>
</feature>
<dbReference type="InterPro" id="IPR011047">
    <property type="entry name" value="Quinoprotein_ADH-like_sf"/>
</dbReference>
<dbReference type="Gene3D" id="3.30.300.30">
    <property type="match status" value="1"/>
</dbReference>
<dbReference type="Pfam" id="PF00501">
    <property type="entry name" value="AMP-binding"/>
    <property type="match status" value="1"/>
</dbReference>
<keyword evidence="4" id="KW-1185">Reference proteome</keyword>
<dbReference type="SUPFAM" id="SSF50998">
    <property type="entry name" value="Quinoprotein alcohol dehydrogenase-like"/>
    <property type="match status" value="1"/>
</dbReference>
<proteinExistence type="predicted"/>
<dbReference type="EMBL" id="CADEPM010000003">
    <property type="protein sequence ID" value="CAB3403375.1"/>
    <property type="molecule type" value="Genomic_DNA"/>
</dbReference>
<dbReference type="Gene3D" id="3.40.50.12780">
    <property type="entry name" value="N-terminal domain of ligase-like"/>
    <property type="match status" value="1"/>
</dbReference>
<dbReference type="PANTHER" id="PTHR44394">
    <property type="entry name" value="BETA-ALANINE-ACTIVATING ENZYME"/>
    <property type="match status" value="1"/>
</dbReference>
<protein>
    <recommendedName>
        <fullName evidence="5">AMP-dependent synthetase/ligase domain-containing protein</fullName>
    </recommendedName>
</protein>
<name>A0A8S1EPR3_9PELO</name>
<dbReference type="GO" id="GO:0043041">
    <property type="term" value="P:amino acid activation for nonribosomal peptide biosynthetic process"/>
    <property type="evidence" value="ECO:0007669"/>
    <property type="project" value="TreeGrafter"/>
</dbReference>
<evidence type="ECO:0008006" key="5">
    <source>
        <dbReference type="Google" id="ProtNLM"/>
    </source>
</evidence>
<dbReference type="Proteomes" id="UP000494206">
    <property type="component" value="Unassembled WGS sequence"/>
</dbReference>
<evidence type="ECO:0000259" key="2">
    <source>
        <dbReference type="Pfam" id="PF13360"/>
    </source>
</evidence>
<dbReference type="InterPro" id="IPR042099">
    <property type="entry name" value="ANL_N_sf"/>
</dbReference>
<accession>A0A8S1EPR3</accession>
<dbReference type="Pfam" id="PF13360">
    <property type="entry name" value="PQQ_2"/>
    <property type="match status" value="1"/>
</dbReference>
<comment type="caution">
    <text evidence="3">The sequence shown here is derived from an EMBL/GenBank/DDBJ whole genome shotgun (WGS) entry which is preliminary data.</text>
</comment>
<dbReference type="InterPro" id="IPR002372">
    <property type="entry name" value="PQQ_rpt_dom"/>
</dbReference>
<dbReference type="InterPro" id="IPR052091">
    <property type="entry name" value="Beta-ala_Activ/Resist"/>
</dbReference>
<reference evidence="3 4" key="1">
    <citation type="submission" date="2020-04" db="EMBL/GenBank/DDBJ databases">
        <authorList>
            <person name="Laetsch R D."/>
            <person name="Stevens L."/>
            <person name="Kumar S."/>
            <person name="Blaxter L. M."/>
        </authorList>
    </citation>
    <scope>NUCLEOTIDE SEQUENCE [LARGE SCALE GENOMIC DNA]</scope>
</reference>
<dbReference type="Gene3D" id="2.130.10.10">
    <property type="entry name" value="YVTN repeat-like/Quinoprotein amine dehydrogenase"/>
    <property type="match status" value="1"/>
</dbReference>
<dbReference type="InterPro" id="IPR045851">
    <property type="entry name" value="AMP-bd_C_sf"/>
</dbReference>
<dbReference type="SUPFAM" id="SSF56801">
    <property type="entry name" value="Acetyl-CoA synthetase-like"/>
    <property type="match status" value="1"/>
</dbReference>
<dbReference type="InterPro" id="IPR000873">
    <property type="entry name" value="AMP-dep_synth/lig_dom"/>
</dbReference>
<gene>
    <name evidence="3" type="ORF">CBOVIS_LOCUS5862</name>
</gene>
<feature type="domain" description="AMP-dependent synthetase/ligase" evidence="1">
    <location>
        <begin position="92"/>
        <end position="295"/>
    </location>
</feature>
<evidence type="ECO:0000313" key="3">
    <source>
        <dbReference type="EMBL" id="CAB3403375.1"/>
    </source>
</evidence>
<organism evidence="3 4">
    <name type="scientific">Caenorhabditis bovis</name>
    <dbReference type="NCBI Taxonomy" id="2654633"/>
    <lineage>
        <taxon>Eukaryota</taxon>
        <taxon>Metazoa</taxon>
        <taxon>Ecdysozoa</taxon>
        <taxon>Nematoda</taxon>
        <taxon>Chromadorea</taxon>
        <taxon>Rhabditida</taxon>
        <taxon>Rhabditina</taxon>
        <taxon>Rhabditomorpha</taxon>
        <taxon>Rhabditoidea</taxon>
        <taxon>Rhabditidae</taxon>
        <taxon>Peloderinae</taxon>
        <taxon>Caenorhabditis</taxon>
    </lineage>
</organism>
<evidence type="ECO:0000313" key="4">
    <source>
        <dbReference type="Proteomes" id="UP000494206"/>
    </source>
</evidence>
<dbReference type="InterPro" id="IPR015943">
    <property type="entry name" value="WD40/YVTN_repeat-like_dom_sf"/>
</dbReference>
<dbReference type="AlphaFoldDB" id="A0A8S1EPR3"/>
<sequence length="884" mass="99818">MNLLWDQRVRILDAVDGVEICGQRLFGEIRRVQADIAPLTMNDVVLIQCPKRVDTVIAMIACLGVDKTFKLASEANDTELNQHEATFHYDGTRLKRLRPTATTPILPHVSYVITTSGTTGNKKQVGVPLSCISSNIEFFQTTLDLNANDVILQSTNFEFDPCIIEILMAFRYGCKLIVCTEDYLPYPHLLTKTISRNNVTFLQLTPEVFLMMDIARFLLSEKSTLRFLLLGGSKFPLRTINELRAIGNTTRIFDVYGVTEVSCWATIAEIEHGQPTVRLGTPVPGTELHFTDDMELVLKGKRQCVVDGVLTDPNVGHPTGDIFRTVEGGYEYVGRRDSMVKFRGMRLDLIELEESVNAILAASFVAVNENDRSPTANVFLYREQYLVVVISGGNKKANDYLKDLKTLFSERRLPFRIYHTQTLPVTVNGKLDVVSLTSSLDRGIQGKNDFVEALERLCSYKFEDVLEMSFVDLGFDSFKAALLATYFPIGTFHKVVTMILSRHTIIRDFWTYWRSDFLDSSKLVNPCSYDAKNYVVRIRRQPRQLWACNMVMCVDGDPVLISYDSEMYVGAASHSGEIKIVHHLSGIVLCKLNVITRIEGTVVQIGDRILFGGHDRCLFSLEIRKKKFRLTWKKIVKNVVRAGVTYSGKNYVYVATDNGTLCQIEIETGEFLWEKTVLGGSRAKPTTFTRNDREYVMMTTLHGMLYCFKSDGTLVFRVIVNGPIFHPAIPIDDFCVICSSTGVVQIVIIDPFLPQSISRVRCQNRVDRSLLAGGLVLDGLVYVPTAEGTVLEMELDGLEVRREFIFNLPAVRFNKIPLVINGRTLLLLSNTGYLLRVNLDSTSSTCDAIHVGGWECFSSPVLFRNRYLYVTGRDNLLRCWEYPH</sequence>